<dbReference type="Pfam" id="PF04359">
    <property type="entry name" value="DUF493"/>
    <property type="match status" value="1"/>
</dbReference>
<evidence type="ECO:0000313" key="1">
    <source>
        <dbReference type="EMBL" id="KQJ99579.1"/>
    </source>
</evidence>
<dbReference type="PANTHER" id="PTHR34782:SF5">
    <property type="entry name" value="OS02G0507400 PROTEIN"/>
    <property type="match status" value="1"/>
</dbReference>
<protein>
    <submittedName>
        <fullName evidence="1 2">Uncharacterized protein</fullName>
    </submittedName>
</protein>
<dbReference type="RefSeq" id="XP_024317260.1">
    <property type="nucleotide sequence ID" value="XM_024461492.1"/>
</dbReference>
<reference evidence="2" key="3">
    <citation type="submission" date="2018-08" db="UniProtKB">
        <authorList>
            <consortium name="EnsemblPlants"/>
        </authorList>
    </citation>
    <scope>IDENTIFICATION</scope>
    <source>
        <strain evidence="2">cv. Bd21</strain>
    </source>
</reference>
<reference evidence="1 2" key="1">
    <citation type="journal article" date="2010" name="Nature">
        <title>Genome sequencing and analysis of the model grass Brachypodium distachyon.</title>
        <authorList>
            <consortium name="International Brachypodium Initiative"/>
        </authorList>
    </citation>
    <scope>NUCLEOTIDE SEQUENCE [LARGE SCALE GENOMIC DNA]</scope>
    <source>
        <strain evidence="1">Bd21</strain>
        <strain evidence="2">cv. Bd21</strain>
    </source>
</reference>
<gene>
    <name evidence="2" type="primary">LOC100825226</name>
    <name evidence="1" type="ORF">BRADI_3g44030v3</name>
</gene>
<dbReference type="GeneID" id="100825226"/>
<dbReference type="Proteomes" id="UP000008810">
    <property type="component" value="Chromosome 3"/>
</dbReference>
<dbReference type="SUPFAM" id="SSF117991">
    <property type="entry name" value="YbeD/HP0495-like"/>
    <property type="match status" value="1"/>
</dbReference>
<reference evidence="1" key="2">
    <citation type="submission" date="2017-06" db="EMBL/GenBank/DDBJ databases">
        <title>WGS assembly of Brachypodium distachyon.</title>
        <authorList>
            <consortium name="The International Brachypodium Initiative"/>
            <person name="Lucas S."/>
            <person name="Harmon-Smith M."/>
            <person name="Lail K."/>
            <person name="Tice H."/>
            <person name="Grimwood J."/>
            <person name="Bruce D."/>
            <person name="Barry K."/>
            <person name="Shu S."/>
            <person name="Lindquist E."/>
            <person name="Wang M."/>
            <person name="Pitluck S."/>
            <person name="Vogel J.P."/>
            <person name="Garvin D.F."/>
            <person name="Mockler T.C."/>
            <person name="Schmutz J."/>
            <person name="Rokhsar D."/>
            <person name="Bevan M.W."/>
        </authorList>
    </citation>
    <scope>NUCLEOTIDE SEQUENCE</scope>
    <source>
        <strain evidence="1">Bd21</strain>
    </source>
</reference>
<dbReference type="Gramene" id="KQJ99579">
    <property type="protein sequence ID" value="KQJ99579"/>
    <property type="gene ID" value="BRADI_3g44030v3"/>
</dbReference>
<dbReference type="HOGENOM" id="CLU_084336_0_1_1"/>
<keyword evidence="3" id="KW-1185">Reference proteome</keyword>
<dbReference type="OMA" id="ECISERH"/>
<dbReference type="AlphaFoldDB" id="I1I9X1"/>
<evidence type="ECO:0000313" key="2">
    <source>
        <dbReference type="EnsemblPlants" id="KQJ99579"/>
    </source>
</evidence>
<dbReference type="InterPro" id="IPR007454">
    <property type="entry name" value="UPF0250_YbeD-like"/>
</dbReference>
<dbReference type="InterPro" id="IPR027471">
    <property type="entry name" value="YbeD-like_sf"/>
</dbReference>
<dbReference type="eggNOG" id="ENOG502S1VI">
    <property type="taxonomic scope" value="Eukaryota"/>
</dbReference>
<dbReference type="PANTHER" id="PTHR34782">
    <property type="entry name" value="PHOSPHORIBOSYLFORMYLGLYCINAMIDINE SYNTHASE"/>
    <property type="match status" value="1"/>
</dbReference>
<evidence type="ECO:0000313" key="3">
    <source>
        <dbReference type="Proteomes" id="UP000008810"/>
    </source>
</evidence>
<dbReference type="Gene3D" id="3.30.70.260">
    <property type="match status" value="1"/>
</dbReference>
<proteinExistence type="predicted"/>
<organism evidence="1">
    <name type="scientific">Brachypodium distachyon</name>
    <name type="common">Purple false brome</name>
    <name type="synonym">Trachynia distachya</name>
    <dbReference type="NCBI Taxonomy" id="15368"/>
    <lineage>
        <taxon>Eukaryota</taxon>
        <taxon>Viridiplantae</taxon>
        <taxon>Streptophyta</taxon>
        <taxon>Embryophyta</taxon>
        <taxon>Tracheophyta</taxon>
        <taxon>Spermatophyta</taxon>
        <taxon>Magnoliopsida</taxon>
        <taxon>Liliopsida</taxon>
        <taxon>Poales</taxon>
        <taxon>Poaceae</taxon>
        <taxon>BOP clade</taxon>
        <taxon>Pooideae</taxon>
        <taxon>Stipodae</taxon>
        <taxon>Brachypodieae</taxon>
        <taxon>Brachypodium</taxon>
    </lineage>
</organism>
<accession>I1I9X1</accession>
<dbReference type="EMBL" id="CM000882">
    <property type="protein sequence ID" value="KQJ99579.1"/>
    <property type="molecule type" value="Genomic_DNA"/>
</dbReference>
<name>I1I9X1_BRADI</name>
<sequence length="185" mass="20157">MTMACRALALQLQQFLPCPTPSYYLRAAAASVPRVSTRRRLVSSVRCCGAGDQEEPPQDSVLKATPQVASSHGRVPLTTDFITGSTVTDDATNEWLVLDKKVNTYPTVREFTAIGIGGDDFVHSMVIAVESVLQESIPKGQMSQKVSSKGKYTSVKIGPLSVVSSEQVQAIYIAMKKDDRIKFFL</sequence>
<dbReference type="OrthoDB" id="533321at2759"/>
<dbReference type="EnsemblPlants" id="KQJ99579">
    <property type="protein sequence ID" value="KQJ99579"/>
    <property type="gene ID" value="BRADI_3g44030v3"/>
</dbReference>